<feature type="transmembrane region" description="Helical" evidence="5">
    <location>
        <begin position="89"/>
        <end position="115"/>
    </location>
</feature>
<organism evidence="7 8">
    <name type="scientific">Amycolatopsis suaedae</name>
    <dbReference type="NCBI Taxonomy" id="2510978"/>
    <lineage>
        <taxon>Bacteria</taxon>
        <taxon>Bacillati</taxon>
        <taxon>Actinomycetota</taxon>
        <taxon>Actinomycetes</taxon>
        <taxon>Pseudonocardiales</taxon>
        <taxon>Pseudonocardiaceae</taxon>
        <taxon>Amycolatopsis</taxon>
    </lineage>
</organism>
<evidence type="ECO:0000313" key="8">
    <source>
        <dbReference type="Proteomes" id="UP000292003"/>
    </source>
</evidence>
<dbReference type="PANTHER" id="PTHR43027">
    <property type="entry name" value="DOXORUBICIN RESISTANCE ABC TRANSPORTER PERMEASE PROTEIN DRRC-RELATED"/>
    <property type="match status" value="1"/>
</dbReference>
<name>A0A4Q7J4G8_9PSEU</name>
<keyword evidence="3 5" id="KW-1133">Transmembrane helix</keyword>
<feature type="transmembrane region" description="Helical" evidence="5">
    <location>
        <begin position="121"/>
        <end position="146"/>
    </location>
</feature>
<comment type="caution">
    <text evidence="7">The sequence shown here is derived from an EMBL/GenBank/DDBJ whole genome shotgun (WGS) entry which is preliminary data.</text>
</comment>
<dbReference type="GO" id="GO:0016020">
    <property type="term" value="C:membrane"/>
    <property type="evidence" value="ECO:0007669"/>
    <property type="project" value="UniProtKB-SubCell"/>
</dbReference>
<dbReference type="AlphaFoldDB" id="A0A4Q7J4G8"/>
<dbReference type="InterPro" id="IPR013525">
    <property type="entry name" value="ABC2_TM"/>
</dbReference>
<gene>
    <name evidence="7" type="ORF">EWH70_23805</name>
</gene>
<evidence type="ECO:0000256" key="4">
    <source>
        <dbReference type="ARBA" id="ARBA00023136"/>
    </source>
</evidence>
<evidence type="ECO:0000259" key="6">
    <source>
        <dbReference type="Pfam" id="PF01061"/>
    </source>
</evidence>
<keyword evidence="4 5" id="KW-0472">Membrane</keyword>
<dbReference type="OrthoDB" id="3217868at2"/>
<keyword evidence="2 5" id="KW-0812">Transmembrane</keyword>
<evidence type="ECO:0000313" key="7">
    <source>
        <dbReference type="EMBL" id="RZQ61562.1"/>
    </source>
</evidence>
<sequence length="233" mass="23057">MVVRDTPGLLIPFALPLLILVMNALGSAKQVVPGTGGRTTVDLYVVPLALAIGTATIAVVNLPSFLAYYRTAGVLRQLAVTPARPIMVLVAQLVVSAAQTAAGIALALGIATVAFDVHLPAAPAGALGVLCLAALAMYAVGLLVAAVAPTGNAAVAIGMTLFFAMGAVGGMFGGTGNLPGALAGIGEALPFGAAVKALGAAWAGATPQPAQLVSLAVTVVVCGLLAARLFRWR</sequence>
<feature type="transmembrane region" description="Helical" evidence="5">
    <location>
        <begin position="212"/>
        <end position="230"/>
    </location>
</feature>
<feature type="transmembrane region" description="Helical" evidence="5">
    <location>
        <begin position="44"/>
        <end position="69"/>
    </location>
</feature>
<comment type="subcellular location">
    <subcellularLocation>
        <location evidence="1">Membrane</location>
        <topology evidence="1">Multi-pass membrane protein</topology>
    </subcellularLocation>
</comment>
<feature type="domain" description="ABC-2 type transporter transmembrane" evidence="6">
    <location>
        <begin position="4"/>
        <end position="198"/>
    </location>
</feature>
<keyword evidence="8" id="KW-1185">Reference proteome</keyword>
<accession>A0A4Q7J4G8</accession>
<dbReference type="InterPro" id="IPR052902">
    <property type="entry name" value="ABC-2_transporter"/>
</dbReference>
<feature type="transmembrane region" description="Helical" evidence="5">
    <location>
        <begin position="153"/>
        <end position="172"/>
    </location>
</feature>
<proteinExistence type="predicted"/>
<dbReference type="PANTHER" id="PTHR43027:SF2">
    <property type="entry name" value="TRANSPORT PERMEASE PROTEIN"/>
    <property type="match status" value="1"/>
</dbReference>
<evidence type="ECO:0000256" key="5">
    <source>
        <dbReference type="SAM" id="Phobius"/>
    </source>
</evidence>
<dbReference type="EMBL" id="SFCC01000012">
    <property type="protein sequence ID" value="RZQ61562.1"/>
    <property type="molecule type" value="Genomic_DNA"/>
</dbReference>
<evidence type="ECO:0000256" key="1">
    <source>
        <dbReference type="ARBA" id="ARBA00004141"/>
    </source>
</evidence>
<dbReference type="GO" id="GO:0140359">
    <property type="term" value="F:ABC-type transporter activity"/>
    <property type="evidence" value="ECO:0007669"/>
    <property type="project" value="InterPro"/>
</dbReference>
<evidence type="ECO:0000256" key="2">
    <source>
        <dbReference type="ARBA" id="ARBA00022692"/>
    </source>
</evidence>
<protein>
    <submittedName>
        <fullName evidence="7">ABC transporter permease</fullName>
    </submittedName>
</protein>
<evidence type="ECO:0000256" key="3">
    <source>
        <dbReference type="ARBA" id="ARBA00022989"/>
    </source>
</evidence>
<dbReference type="Proteomes" id="UP000292003">
    <property type="component" value="Unassembled WGS sequence"/>
</dbReference>
<reference evidence="7 8" key="1">
    <citation type="submission" date="2019-02" db="EMBL/GenBank/DDBJ databases">
        <title>Draft genome sequence of Amycolatopsis sp. 8-3EHSu isolated from roots of Suaeda maritima.</title>
        <authorList>
            <person name="Duangmal K."/>
            <person name="Chantavorakit T."/>
        </authorList>
    </citation>
    <scope>NUCLEOTIDE SEQUENCE [LARGE SCALE GENOMIC DNA]</scope>
    <source>
        <strain evidence="7 8">8-3EHSu</strain>
    </source>
</reference>
<dbReference type="Pfam" id="PF01061">
    <property type="entry name" value="ABC2_membrane"/>
    <property type="match status" value="1"/>
</dbReference>